<dbReference type="STRING" id="553219.CAMSH0001_0665"/>
<accession>C6RGK9</accession>
<proteinExistence type="predicted"/>
<sequence>MNKSADVVVKKIYHSRNAKRAFMLLRSANLLQNSSNQRRV</sequence>
<evidence type="ECO:0000313" key="2">
    <source>
        <dbReference type="Proteomes" id="UP000003107"/>
    </source>
</evidence>
<dbReference type="EMBL" id="ACVQ01000019">
    <property type="protein sequence ID" value="EET79559.1"/>
    <property type="molecule type" value="Genomic_DNA"/>
</dbReference>
<comment type="caution">
    <text evidence="1">The sequence shown here is derived from an EMBL/GenBank/DDBJ whole genome shotgun (WGS) entry which is preliminary data.</text>
</comment>
<gene>
    <name evidence="1" type="ORF">CAMSH0001_0665</name>
</gene>
<protein>
    <submittedName>
        <fullName evidence="1">Uncharacterized protein</fullName>
    </submittedName>
</protein>
<dbReference type="Proteomes" id="UP000003107">
    <property type="component" value="Unassembled WGS sequence"/>
</dbReference>
<name>C6RGK9_9BACT</name>
<evidence type="ECO:0000313" key="1">
    <source>
        <dbReference type="EMBL" id="EET79559.1"/>
    </source>
</evidence>
<organism evidence="1 2">
    <name type="scientific">Campylobacter showae RM3277</name>
    <dbReference type="NCBI Taxonomy" id="553219"/>
    <lineage>
        <taxon>Bacteria</taxon>
        <taxon>Pseudomonadati</taxon>
        <taxon>Campylobacterota</taxon>
        <taxon>Epsilonproteobacteria</taxon>
        <taxon>Campylobacterales</taxon>
        <taxon>Campylobacteraceae</taxon>
        <taxon>Campylobacter</taxon>
    </lineage>
</organism>
<keyword evidence="2" id="KW-1185">Reference proteome</keyword>
<reference evidence="1 2" key="1">
    <citation type="submission" date="2009-07" db="EMBL/GenBank/DDBJ databases">
        <authorList>
            <person name="Madupu R."/>
            <person name="Sebastian Y."/>
            <person name="Durkin A.S."/>
            <person name="Torralba M."/>
            <person name="Methe B."/>
            <person name="Sutton G.G."/>
            <person name="Strausberg R.L."/>
            <person name="Nelson K.E."/>
        </authorList>
    </citation>
    <scope>NUCLEOTIDE SEQUENCE [LARGE SCALE GENOMIC DNA]</scope>
    <source>
        <strain evidence="1 2">RM3277</strain>
    </source>
</reference>
<dbReference type="AlphaFoldDB" id="C6RGK9"/>